<evidence type="ECO:0000256" key="1">
    <source>
        <dbReference type="SAM" id="Phobius"/>
    </source>
</evidence>
<proteinExistence type="predicted"/>
<dbReference type="OrthoDB" id="886403at2"/>
<keyword evidence="1" id="KW-0812">Transmembrane</keyword>
<feature type="transmembrane region" description="Helical" evidence="1">
    <location>
        <begin position="26"/>
        <end position="45"/>
    </location>
</feature>
<accession>A0A418QU88</accession>
<name>A0A418QU88_9BACT</name>
<comment type="caution">
    <text evidence="2">The sequence shown here is derived from an EMBL/GenBank/DDBJ whole genome shotgun (WGS) entry which is preliminary data.</text>
</comment>
<reference evidence="2 3" key="2">
    <citation type="submission" date="2019-01" db="EMBL/GenBank/DDBJ databases">
        <title>Hymenobacter humicola sp. nov., isolated from soils in Antarctica.</title>
        <authorList>
            <person name="Sedlacek I."/>
            <person name="Holochova P."/>
            <person name="Kralova S."/>
            <person name="Pantucek R."/>
            <person name="Stankova E."/>
            <person name="Vrbovska V."/>
            <person name="Kristofova L."/>
            <person name="Svec P."/>
            <person name="Busse H.-J."/>
        </authorList>
    </citation>
    <scope>NUCLEOTIDE SEQUENCE [LARGE SCALE GENOMIC DNA]</scope>
    <source>
        <strain evidence="2 3">CCM 8852</strain>
    </source>
</reference>
<evidence type="ECO:0000313" key="3">
    <source>
        <dbReference type="Proteomes" id="UP000284250"/>
    </source>
</evidence>
<keyword evidence="1" id="KW-1133">Transmembrane helix</keyword>
<feature type="transmembrane region" description="Helical" evidence="1">
    <location>
        <begin position="57"/>
        <end position="77"/>
    </location>
</feature>
<sequence>MRPAESYSGQLWQFTREVLLPAVPRLAWLVLGVMMFSGLNLLFLAELWPHFPQAETWFIVPLMAGLLLVPWLGAYTAQRVRPQVRQWGWRTLWQLATFGAYAVAGMSAGLLVLGLLVGLLNRL</sequence>
<dbReference type="EMBL" id="QYCN01000020">
    <property type="protein sequence ID" value="RIY08806.1"/>
    <property type="molecule type" value="Genomic_DNA"/>
</dbReference>
<feature type="transmembrane region" description="Helical" evidence="1">
    <location>
        <begin position="98"/>
        <end position="120"/>
    </location>
</feature>
<gene>
    <name evidence="2" type="ORF">D0T11_13830</name>
</gene>
<evidence type="ECO:0000313" key="2">
    <source>
        <dbReference type="EMBL" id="RIY08806.1"/>
    </source>
</evidence>
<protein>
    <submittedName>
        <fullName evidence="2">Uncharacterized protein</fullName>
    </submittedName>
</protein>
<dbReference type="AlphaFoldDB" id="A0A418QU88"/>
<keyword evidence="1" id="KW-0472">Membrane</keyword>
<dbReference type="Proteomes" id="UP000284250">
    <property type="component" value="Unassembled WGS sequence"/>
</dbReference>
<organism evidence="2 3">
    <name type="scientific">Hymenobacter rubripertinctus</name>
    <dbReference type="NCBI Taxonomy" id="2029981"/>
    <lineage>
        <taxon>Bacteria</taxon>
        <taxon>Pseudomonadati</taxon>
        <taxon>Bacteroidota</taxon>
        <taxon>Cytophagia</taxon>
        <taxon>Cytophagales</taxon>
        <taxon>Hymenobacteraceae</taxon>
        <taxon>Hymenobacter</taxon>
    </lineage>
</organism>
<dbReference type="RefSeq" id="WP_119656385.1">
    <property type="nucleotide sequence ID" value="NZ_JBHUOI010000041.1"/>
</dbReference>
<reference evidence="2 3" key="1">
    <citation type="submission" date="2018-09" db="EMBL/GenBank/DDBJ databases">
        <authorList>
            <person name="Zeman M."/>
            <person name="Pardy F."/>
        </authorList>
    </citation>
    <scope>NUCLEOTIDE SEQUENCE [LARGE SCALE GENOMIC DNA]</scope>
    <source>
        <strain evidence="2 3">CCM 8852</strain>
    </source>
</reference>
<keyword evidence="3" id="KW-1185">Reference proteome</keyword>